<evidence type="ECO:0000313" key="7">
    <source>
        <dbReference type="Proteomes" id="UP001500353"/>
    </source>
</evidence>
<protein>
    <recommendedName>
        <fullName evidence="8">Holin</fullName>
    </recommendedName>
</protein>
<proteinExistence type="predicted"/>
<organism evidence="6 7">
    <name type="scientific">Chryseobacterium ginsengisoli</name>
    <dbReference type="NCBI Taxonomy" id="363853"/>
    <lineage>
        <taxon>Bacteria</taxon>
        <taxon>Pseudomonadati</taxon>
        <taxon>Bacteroidota</taxon>
        <taxon>Flavobacteriia</taxon>
        <taxon>Flavobacteriales</taxon>
        <taxon>Weeksellaceae</taxon>
        <taxon>Chryseobacterium group</taxon>
        <taxon>Chryseobacterium</taxon>
    </lineage>
</organism>
<sequence length="136" mass="15713">MKTYIFYSPDGLLLIALLALVVLDLGFGIGKATINGTRRTSEGLRKTFTKFCQYGGSIVIAMVLLNIIYNSKVKIGEQFSWIFGDTMIYIMIYIEILSIFENMEEMGNNDFIKYFVRPVRRLLTFQIKNLTKEENR</sequence>
<keyword evidence="2 5" id="KW-0812">Transmembrane</keyword>
<evidence type="ECO:0000256" key="1">
    <source>
        <dbReference type="ARBA" id="ARBA00004141"/>
    </source>
</evidence>
<reference evidence="7" key="1">
    <citation type="journal article" date="2019" name="Int. J. Syst. Evol. Microbiol.">
        <title>The Global Catalogue of Microorganisms (GCM) 10K type strain sequencing project: providing services to taxonomists for standard genome sequencing and annotation.</title>
        <authorList>
            <consortium name="The Broad Institute Genomics Platform"/>
            <consortium name="The Broad Institute Genome Sequencing Center for Infectious Disease"/>
            <person name="Wu L."/>
            <person name="Ma J."/>
        </authorList>
    </citation>
    <scope>NUCLEOTIDE SEQUENCE [LARGE SCALE GENOMIC DNA]</scope>
    <source>
        <strain evidence="7">JCM 18019</strain>
    </source>
</reference>
<evidence type="ECO:0000256" key="3">
    <source>
        <dbReference type="ARBA" id="ARBA00022989"/>
    </source>
</evidence>
<feature type="transmembrane region" description="Helical" evidence="5">
    <location>
        <begin position="51"/>
        <end position="69"/>
    </location>
</feature>
<dbReference type="Proteomes" id="UP001500353">
    <property type="component" value="Unassembled WGS sequence"/>
</dbReference>
<name>A0ABP9MJZ7_9FLAO</name>
<dbReference type="Pfam" id="PF05105">
    <property type="entry name" value="Phage_holin_4_1"/>
    <property type="match status" value="1"/>
</dbReference>
<evidence type="ECO:0000313" key="6">
    <source>
        <dbReference type="EMBL" id="GAA5096973.1"/>
    </source>
</evidence>
<evidence type="ECO:0008006" key="8">
    <source>
        <dbReference type="Google" id="ProtNLM"/>
    </source>
</evidence>
<evidence type="ECO:0000256" key="2">
    <source>
        <dbReference type="ARBA" id="ARBA00022692"/>
    </source>
</evidence>
<dbReference type="InterPro" id="IPR006480">
    <property type="entry name" value="Phage_holin_4_1"/>
</dbReference>
<comment type="subcellular location">
    <subcellularLocation>
        <location evidence="1">Membrane</location>
        <topology evidence="1">Multi-pass membrane protein</topology>
    </subcellularLocation>
</comment>
<keyword evidence="4 5" id="KW-0472">Membrane</keyword>
<feature type="transmembrane region" description="Helical" evidence="5">
    <location>
        <begin position="81"/>
        <end position="100"/>
    </location>
</feature>
<feature type="transmembrane region" description="Helical" evidence="5">
    <location>
        <begin position="12"/>
        <end position="30"/>
    </location>
</feature>
<dbReference type="RefSeq" id="WP_345206131.1">
    <property type="nucleotide sequence ID" value="NZ_BAABHX010000005.1"/>
</dbReference>
<evidence type="ECO:0000256" key="5">
    <source>
        <dbReference type="SAM" id="Phobius"/>
    </source>
</evidence>
<accession>A0ABP9MJZ7</accession>
<keyword evidence="3 5" id="KW-1133">Transmembrane helix</keyword>
<keyword evidence="7" id="KW-1185">Reference proteome</keyword>
<dbReference type="EMBL" id="BAABHX010000005">
    <property type="protein sequence ID" value="GAA5096973.1"/>
    <property type="molecule type" value="Genomic_DNA"/>
</dbReference>
<gene>
    <name evidence="6" type="ORF">GCM10023210_31430</name>
</gene>
<comment type="caution">
    <text evidence="6">The sequence shown here is derived from an EMBL/GenBank/DDBJ whole genome shotgun (WGS) entry which is preliminary data.</text>
</comment>
<evidence type="ECO:0000256" key="4">
    <source>
        <dbReference type="ARBA" id="ARBA00023136"/>
    </source>
</evidence>